<evidence type="ECO:0000256" key="1">
    <source>
        <dbReference type="ARBA" id="ARBA00004191"/>
    </source>
</evidence>
<evidence type="ECO:0000256" key="4">
    <source>
        <dbReference type="ARBA" id="ARBA00022729"/>
    </source>
</evidence>
<dbReference type="Proteomes" id="UP001553843">
    <property type="component" value="Unassembled WGS sequence"/>
</dbReference>
<evidence type="ECO:0000256" key="7">
    <source>
        <dbReference type="PROSITE-ProRule" id="PRU01232"/>
    </source>
</evidence>
<proteinExistence type="predicted"/>
<feature type="region of interest" description="Disordered" evidence="8">
    <location>
        <begin position="147"/>
        <end position="219"/>
    </location>
</feature>
<evidence type="ECO:0000256" key="9">
    <source>
        <dbReference type="SAM" id="Phobius"/>
    </source>
</evidence>
<evidence type="ECO:0000313" key="12">
    <source>
        <dbReference type="EMBL" id="MEW2362810.1"/>
    </source>
</evidence>
<name>A0ABV3LTN0_9ACTN</name>
<evidence type="ECO:0000256" key="3">
    <source>
        <dbReference type="ARBA" id="ARBA00022525"/>
    </source>
</evidence>
<keyword evidence="2" id="KW-0134">Cell wall</keyword>
<reference evidence="12 13" key="1">
    <citation type="submission" date="2024-06" db="EMBL/GenBank/DDBJ databases">
        <title>The Natural Products Discovery Center: Release of the First 8490 Sequenced Strains for Exploring Actinobacteria Biosynthetic Diversity.</title>
        <authorList>
            <person name="Kalkreuter E."/>
            <person name="Kautsar S.A."/>
            <person name="Yang D."/>
            <person name="Bader C.D."/>
            <person name="Teijaro C.N."/>
            <person name="Fluegel L."/>
            <person name="Davis C.M."/>
            <person name="Simpson J.R."/>
            <person name="Lauterbach L."/>
            <person name="Steele A.D."/>
            <person name="Gui C."/>
            <person name="Meng S."/>
            <person name="Li G."/>
            <person name="Viehrig K."/>
            <person name="Ye F."/>
            <person name="Su P."/>
            <person name="Kiefer A.F."/>
            <person name="Nichols A."/>
            <person name="Cepeda A.J."/>
            <person name="Yan W."/>
            <person name="Fan B."/>
            <person name="Jiang Y."/>
            <person name="Adhikari A."/>
            <person name="Zheng C.-J."/>
            <person name="Schuster L."/>
            <person name="Cowan T.M."/>
            <person name="Smanski M.J."/>
            <person name="Chevrette M.G."/>
            <person name="De Carvalho L.P.S."/>
            <person name="Shen B."/>
        </authorList>
    </citation>
    <scope>NUCLEOTIDE SEQUENCE [LARGE SCALE GENOMIC DNA]</scope>
    <source>
        <strain evidence="12 13">NPDC047833</strain>
    </source>
</reference>
<feature type="signal peptide" evidence="10">
    <location>
        <begin position="1"/>
        <end position="20"/>
    </location>
</feature>
<comment type="subcellular location">
    <subcellularLocation>
        <location evidence="1">Secreted</location>
        <location evidence="1">Cell wall</location>
    </subcellularLocation>
</comment>
<evidence type="ECO:0000259" key="11">
    <source>
        <dbReference type="PROSITE" id="PS51884"/>
    </source>
</evidence>
<evidence type="ECO:0000256" key="6">
    <source>
        <dbReference type="ARBA" id="ARBA00023087"/>
    </source>
</evidence>
<protein>
    <submittedName>
        <fullName evidence="12">Chaplin</fullName>
    </submittedName>
</protein>
<sequence>MLSAAAATSILSLSGTAAFADAEADGKAVGSSGILSGNNVQAPVHVPVNACGNTVNGVGVANPAMGNKCANVSKPAPAKHHSHPSHGDRGEHRSSSGGGATAHGVAAKSSGILSGNNVQAPVHVPVNACGNTAGVVSVANPVMGNKCANVSSRHDDGPPPEAGKPDPKPKPKPKPGPRTEPGPKTPSKVVPPRNPEHEPHLPRPDRPERAAAPEGVLAETGTDQALLGAAAAASAGLLVGGAILYRRRGAAAAARN</sequence>
<evidence type="ECO:0000313" key="13">
    <source>
        <dbReference type="Proteomes" id="UP001553843"/>
    </source>
</evidence>
<keyword evidence="9" id="KW-1133">Transmembrane helix</keyword>
<dbReference type="Pfam" id="PF03777">
    <property type="entry name" value="ChpA-C"/>
    <property type="match status" value="2"/>
</dbReference>
<feature type="domain" description="Chaplin" evidence="11">
    <location>
        <begin position="31"/>
        <end position="71"/>
    </location>
</feature>
<feature type="domain" description="Chaplin" evidence="11">
    <location>
        <begin position="109"/>
        <end position="149"/>
    </location>
</feature>
<dbReference type="PROSITE" id="PS51884">
    <property type="entry name" value="CHAPLIN"/>
    <property type="match status" value="2"/>
</dbReference>
<feature type="chain" id="PRO_5046082905" evidence="10">
    <location>
        <begin position="21"/>
        <end position="256"/>
    </location>
</feature>
<keyword evidence="6 7" id="KW-0034">Amyloid</keyword>
<keyword evidence="5" id="KW-0130">Cell adhesion</keyword>
<dbReference type="EMBL" id="JBEYRS010000004">
    <property type="protein sequence ID" value="MEW2362810.1"/>
    <property type="molecule type" value="Genomic_DNA"/>
</dbReference>
<evidence type="ECO:0000256" key="10">
    <source>
        <dbReference type="SAM" id="SignalP"/>
    </source>
</evidence>
<organism evidence="12 13">
    <name type="scientific">Streptomyces huasconensis</name>
    <dbReference type="NCBI Taxonomy" id="1854574"/>
    <lineage>
        <taxon>Bacteria</taxon>
        <taxon>Bacillati</taxon>
        <taxon>Actinomycetota</taxon>
        <taxon>Actinomycetes</taxon>
        <taxon>Kitasatosporales</taxon>
        <taxon>Streptomycetaceae</taxon>
        <taxon>Streptomyces</taxon>
    </lineage>
</organism>
<keyword evidence="9" id="KW-0812">Transmembrane</keyword>
<feature type="compositionally biased region" description="Basic and acidic residues" evidence="8">
    <location>
        <begin position="194"/>
        <end position="211"/>
    </location>
</feature>
<accession>A0ABV3LTN0</accession>
<keyword evidence="13" id="KW-1185">Reference proteome</keyword>
<dbReference type="RefSeq" id="WP_359777903.1">
    <property type="nucleotide sequence ID" value="NZ_JBEYRR010000004.1"/>
</dbReference>
<evidence type="ECO:0000256" key="2">
    <source>
        <dbReference type="ARBA" id="ARBA00022512"/>
    </source>
</evidence>
<keyword evidence="9" id="KW-0472">Membrane</keyword>
<evidence type="ECO:0000256" key="8">
    <source>
        <dbReference type="SAM" id="MobiDB-lite"/>
    </source>
</evidence>
<feature type="transmembrane region" description="Helical" evidence="9">
    <location>
        <begin position="225"/>
        <end position="245"/>
    </location>
</feature>
<feature type="compositionally biased region" description="Basic and acidic residues" evidence="8">
    <location>
        <begin position="85"/>
        <end position="94"/>
    </location>
</feature>
<dbReference type="InterPro" id="IPR005528">
    <property type="entry name" value="ChpA-H"/>
</dbReference>
<gene>
    <name evidence="12" type="ORF">AB0887_12750</name>
</gene>
<keyword evidence="3" id="KW-0964">Secreted</keyword>
<keyword evidence="4 10" id="KW-0732">Signal</keyword>
<evidence type="ECO:0000256" key="5">
    <source>
        <dbReference type="ARBA" id="ARBA00022889"/>
    </source>
</evidence>
<feature type="region of interest" description="Disordered" evidence="8">
    <location>
        <begin position="71"/>
        <end position="106"/>
    </location>
</feature>
<comment type="caution">
    <text evidence="12">The sequence shown here is derived from an EMBL/GenBank/DDBJ whole genome shotgun (WGS) entry which is preliminary data.</text>
</comment>
<feature type="compositionally biased region" description="Basic and acidic residues" evidence="8">
    <location>
        <begin position="152"/>
        <end position="169"/>
    </location>
</feature>